<proteinExistence type="predicted"/>
<dbReference type="Pfam" id="PF14070">
    <property type="entry name" value="YjfB_motility"/>
    <property type="match status" value="1"/>
</dbReference>
<keyword evidence="2" id="KW-1185">Reference proteome</keyword>
<evidence type="ECO:0000313" key="1">
    <source>
        <dbReference type="EMBL" id="GGA35340.1"/>
    </source>
</evidence>
<reference evidence="1 2" key="1">
    <citation type="journal article" date="2014" name="Int. J. Syst. Evol. Microbiol.">
        <title>Complete genome sequence of Corynebacterium casei LMG S-19264T (=DSM 44701T), isolated from a smear-ripened cheese.</title>
        <authorList>
            <consortium name="US DOE Joint Genome Institute (JGI-PGF)"/>
            <person name="Walter F."/>
            <person name="Albersmeier A."/>
            <person name="Kalinowski J."/>
            <person name="Ruckert C."/>
        </authorList>
    </citation>
    <scope>NUCLEOTIDE SEQUENCE [LARGE SCALE GENOMIC DNA]</scope>
    <source>
        <strain evidence="1 2">CGMCC 1.15896</strain>
    </source>
</reference>
<evidence type="ECO:0008006" key="3">
    <source>
        <dbReference type="Google" id="ProtNLM"/>
    </source>
</evidence>
<dbReference type="RefSeq" id="WP_127072485.1">
    <property type="nucleotide sequence ID" value="NZ_BMKB01000001.1"/>
</dbReference>
<organism evidence="1 2">
    <name type="scientific">Pelagibacterium lentulum</name>
    <dbReference type="NCBI Taxonomy" id="2029865"/>
    <lineage>
        <taxon>Bacteria</taxon>
        <taxon>Pseudomonadati</taxon>
        <taxon>Pseudomonadota</taxon>
        <taxon>Alphaproteobacteria</taxon>
        <taxon>Hyphomicrobiales</taxon>
        <taxon>Devosiaceae</taxon>
        <taxon>Pelagibacterium</taxon>
    </lineage>
</organism>
<accession>A0A916R4S0</accession>
<protein>
    <recommendedName>
        <fullName evidence="3">Motility protein</fullName>
    </recommendedName>
</protein>
<dbReference type="InterPro" id="IPR025906">
    <property type="entry name" value="YjfB_motility"/>
</dbReference>
<dbReference type="OrthoDB" id="7951090at2"/>
<dbReference type="EMBL" id="BMKB01000001">
    <property type="protein sequence ID" value="GGA35340.1"/>
    <property type="molecule type" value="Genomic_DNA"/>
</dbReference>
<gene>
    <name evidence="1" type="ORF">GCM10011499_00800</name>
</gene>
<comment type="caution">
    <text evidence="1">The sequence shown here is derived from an EMBL/GenBank/DDBJ whole genome shotgun (WGS) entry which is preliminary data.</text>
</comment>
<evidence type="ECO:0000313" key="2">
    <source>
        <dbReference type="Proteomes" id="UP000596977"/>
    </source>
</evidence>
<name>A0A916R4S0_9HYPH</name>
<sequence length="62" mass="6631">MSDVAATSVAMQQAMTQHSAQLLMVKQNHDMEQNIIDMLSQAVESSKPPAPAGMGKMIDKSA</sequence>
<dbReference type="Proteomes" id="UP000596977">
    <property type="component" value="Unassembled WGS sequence"/>
</dbReference>
<dbReference type="AlphaFoldDB" id="A0A916R4S0"/>